<feature type="transmembrane region" description="Helical" evidence="6">
    <location>
        <begin position="98"/>
        <end position="121"/>
    </location>
</feature>
<feature type="transmembrane region" description="Helical" evidence="6">
    <location>
        <begin position="211"/>
        <end position="232"/>
    </location>
</feature>
<evidence type="ECO:0000313" key="9">
    <source>
        <dbReference type="Proteomes" id="UP000199632"/>
    </source>
</evidence>
<accession>A0A1H3LAH9</accession>
<name>A0A1H3LAH9_9ACTN</name>
<evidence type="ECO:0000256" key="1">
    <source>
        <dbReference type="ARBA" id="ARBA00004141"/>
    </source>
</evidence>
<feature type="transmembrane region" description="Helical" evidence="6">
    <location>
        <begin position="133"/>
        <end position="157"/>
    </location>
</feature>
<dbReference type="RefSeq" id="WP_090786832.1">
    <property type="nucleotide sequence ID" value="NZ_BOND01000015.1"/>
</dbReference>
<evidence type="ECO:0000256" key="5">
    <source>
        <dbReference type="ARBA" id="ARBA00023136"/>
    </source>
</evidence>
<dbReference type="EMBL" id="FNQB01000001">
    <property type="protein sequence ID" value="SDY61169.1"/>
    <property type="molecule type" value="Genomic_DNA"/>
</dbReference>
<dbReference type="OrthoDB" id="9803065at2"/>
<keyword evidence="5 6" id="KW-0472">Membrane</keyword>
<evidence type="ECO:0000256" key="3">
    <source>
        <dbReference type="ARBA" id="ARBA00022692"/>
    </source>
</evidence>
<feature type="transmembrane region" description="Helical" evidence="6">
    <location>
        <begin position="177"/>
        <end position="199"/>
    </location>
</feature>
<dbReference type="InterPro" id="IPR051790">
    <property type="entry name" value="Cytochrome_c-biogenesis_DsbD"/>
</dbReference>
<evidence type="ECO:0000256" key="6">
    <source>
        <dbReference type="SAM" id="Phobius"/>
    </source>
</evidence>
<dbReference type="GO" id="GO:0017004">
    <property type="term" value="P:cytochrome complex assembly"/>
    <property type="evidence" value="ECO:0007669"/>
    <property type="project" value="InterPro"/>
</dbReference>
<keyword evidence="3 6" id="KW-0812">Transmembrane</keyword>
<dbReference type="PANTHER" id="PTHR31272:SF4">
    <property type="entry name" value="CYTOCHROME C-TYPE BIOGENESIS PROTEIN HI_1454-RELATED"/>
    <property type="match status" value="1"/>
</dbReference>
<evidence type="ECO:0000313" key="8">
    <source>
        <dbReference type="EMBL" id="SDY61169.1"/>
    </source>
</evidence>
<proteinExistence type="inferred from homology"/>
<dbReference type="GO" id="GO:0016020">
    <property type="term" value="C:membrane"/>
    <property type="evidence" value="ECO:0007669"/>
    <property type="project" value="UniProtKB-SubCell"/>
</dbReference>
<evidence type="ECO:0000259" key="7">
    <source>
        <dbReference type="Pfam" id="PF02683"/>
    </source>
</evidence>
<dbReference type="InterPro" id="IPR003834">
    <property type="entry name" value="Cyt_c_assmbl_TM_dom"/>
</dbReference>
<dbReference type="Proteomes" id="UP000199632">
    <property type="component" value="Unassembled WGS sequence"/>
</dbReference>
<sequence>MGDTFGNLATSGPLFFAIGGAALAGLVSFLSPCVLPLVPGYLSYVTGLAGTELERKVRERSRVLAGTMLFIVGFTTVFVLVAVLVSRVGWAMVEHRRVLEIVVGSVIIVLALAFLGVIPGFQRELRIQALPKAGLLAAPVFGAVFALSWVPCVGPTMGSVMLLAGTSGQVDRAVVLAVAYCLGLGIPFVLFGLFFTRLLGLFKLIRRNSKWVTRVGGALLILIGLALITGGWNSFLIWLQSSVGPGSIGI</sequence>
<gene>
    <name evidence="8" type="ORF">SAMN05421684_0627</name>
</gene>
<dbReference type="Pfam" id="PF02683">
    <property type="entry name" value="DsbD_TM"/>
    <property type="match status" value="1"/>
</dbReference>
<dbReference type="AlphaFoldDB" id="A0A1H3LAH9"/>
<dbReference type="PANTHER" id="PTHR31272">
    <property type="entry name" value="CYTOCHROME C-TYPE BIOGENESIS PROTEIN HI_1454-RELATED"/>
    <property type="match status" value="1"/>
</dbReference>
<keyword evidence="4 6" id="KW-1133">Transmembrane helix</keyword>
<protein>
    <submittedName>
        <fullName evidence="8">Cytochrome c-type biogenesis protein</fullName>
    </submittedName>
</protein>
<reference evidence="9" key="1">
    <citation type="submission" date="2016-10" db="EMBL/GenBank/DDBJ databases">
        <authorList>
            <person name="Varghese N."/>
            <person name="Submissions S."/>
        </authorList>
    </citation>
    <scope>NUCLEOTIDE SEQUENCE [LARGE SCALE GENOMIC DNA]</scope>
    <source>
        <strain evidence="9">DSM 44718</strain>
    </source>
</reference>
<dbReference type="STRING" id="137265.SAMN05421684_0627"/>
<keyword evidence="9" id="KW-1185">Reference proteome</keyword>
<organism evidence="8 9">
    <name type="scientific">Asanoa ishikariensis</name>
    <dbReference type="NCBI Taxonomy" id="137265"/>
    <lineage>
        <taxon>Bacteria</taxon>
        <taxon>Bacillati</taxon>
        <taxon>Actinomycetota</taxon>
        <taxon>Actinomycetes</taxon>
        <taxon>Micromonosporales</taxon>
        <taxon>Micromonosporaceae</taxon>
        <taxon>Asanoa</taxon>
    </lineage>
</organism>
<comment type="subcellular location">
    <subcellularLocation>
        <location evidence="1">Membrane</location>
        <topology evidence="1">Multi-pass membrane protein</topology>
    </subcellularLocation>
</comment>
<feature type="domain" description="Cytochrome C biogenesis protein transmembrane" evidence="7">
    <location>
        <begin position="18"/>
        <end position="200"/>
    </location>
</feature>
<feature type="transmembrane region" description="Helical" evidence="6">
    <location>
        <begin position="14"/>
        <end position="42"/>
    </location>
</feature>
<evidence type="ECO:0000256" key="2">
    <source>
        <dbReference type="ARBA" id="ARBA00006143"/>
    </source>
</evidence>
<evidence type="ECO:0000256" key="4">
    <source>
        <dbReference type="ARBA" id="ARBA00022989"/>
    </source>
</evidence>
<feature type="transmembrane region" description="Helical" evidence="6">
    <location>
        <begin position="63"/>
        <end position="86"/>
    </location>
</feature>
<comment type="similarity">
    <text evidence="2">Belongs to the DsbD family.</text>
</comment>